<gene>
    <name evidence="4" type="ORF">I2492_11320</name>
    <name evidence="3" type="ORF">I2493_10065</name>
</gene>
<dbReference type="PANTHER" id="PTHR37810">
    <property type="entry name" value="IMMUNITY PROTEIN SDPI"/>
    <property type="match status" value="1"/>
</dbReference>
<dbReference type="Pfam" id="PF13630">
    <property type="entry name" value="SdpI"/>
    <property type="match status" value="1"/>
</dbReference>
<keyword evidence="1" id="KW-1133">Transmembrane helix</keyword>
<dbReference type="GO" id="GO:0009636">
    <property type="term" value="P:response to toxic substance"/>
    <property type="evidence" value="ECO:0007669"/>
    <property type="project" value="TreeGrafter"/>
</dbReference>
<dbReference type="InterPro" id="IPR025962">
    <property type="entry name" value="SdpI/YhfL"/>
</dbReference>
<feature type="transmembrane region" description="Helical" evidence="1">
    <location>
        <begin position="155"/>
        <end position="179"/>
    </location>
</feature>
<dbReference type="PANTHER" id="PTHR37810:SF5">
    <property type="entry name" value="IMMUNITY PROTEIN SDPI"/>
    <property type="match status" value="1"/>
</dbReference>
<keyword evidence="6" id="KW-1185">Reference proteome</keyword>
<protein>
    <submittedName>
        <fullName evidence="4">SdpI family protein</fullName>
    </submittedName>
</protein>
<sequence>MKKIHLMVCVLLIAAAAIVTSVYYADLPVLIPIHWGWDGSADSYGSREMLYLSGPGLMSIIVVLGLCLPWLSPKRFGLASFKTTYSYFIMVIVCLFGFLYAVMLHAVLTDASDIQRTVYIGLFILLFLIGNPMGKVKRNFYIGIRTPWTLASEQVWYATHRLCARVMVISSLLGLIAVFSGASSWIMMTLACSWIVIVTLFSLVYYKRLEKQGLLEAR</sequence>
<reference evidence="4 6" key="1">
    <citation type="submission" date="2020-11" db="EMBL/GenBank/DDBJ databases">
        <title>Insectihabitans protaetiae gen. nov. sp. nov. and Insectihabitans allomyrinae sp. nov., isolated from larvae of Protaetia brevitarsis seulensis and Allomyrina dichotoma, respectively.</title>
        <authorList>
            <person name="Lee S.D."/>
            <person name="Byeon Y.-S."/>
            <person name="Kim S.-M."/>
            <person name="Yang H.L."/>
            <person name="Kim I.S."/>
        </authorList>
    </citation>
    <scope>NUCLEOTIDE SEQUENCE</scope>
    <source>
        <strain evidence="4">CWB-B4</strain>
        <strain evidence="3 6">CWB-B43</strain>
    </source>
</reference>
<dbReference type="Proteomes" id="UP001296969">
    <property type="component" value="Unassembled WGS sequence"/>
</dbReference>
<dbReference type="AlphaFoldDB" id="A0A9D7AJ38"/>
<feature type="domain" description="DUF1648" evidence="2">
    <location>
        <begin position="11"/>
        <end position="57"/>
    </location>
</feature>
<dbReference type="EMBL" id="JADRCP010000002">
    <property type="protein sequence ID" value="MBK5176911.1"/>
    <property type="molecule type" value="Genomic_DNA"/>
</dbReference>
<proteinExistence type="predicted"/>
<keyword evidence="1" id="KW-0812">Transmembrane</keyword>
<feature type="transmembrane region" description="Helical" evidence="1">
    <location>
        <begin position="49"/>
        <end position="72"/>
    </location>
</feature>
<organism evidence="4 5">
    <name type="scientific">Limnobaculum xujianqingii</name>
    <dbReference type="NCBI Taxonomy" id="2738837"/>
    <lineage>
        <taxon>Bacteria</taxon>
        <taxon>Pseudomonadati</taxon>
        <taxon>Pseudomonadota</taxon>
        <taxon>Gammaproteobacteria</taxon>
        <taxon>Enterobacterales</taxon>
        <taxon>Budviciaceae</taxon>
        <taxon>Limnobaculum</taxon>
    </lineage>
</organism>
<dbReference type="EMBL" id="JADRCQ010000002">
    <property type="protein sequence ID" value="MBK5073358.1"/>
    <property type="molecule type" value="Genomic_DNA"/>
</dbReference>
<name>A0A9D7AJ38_9GAMM</name>
<dbReference type="PIRSF" id="PIRSF038959">
    <property type="entry name" value="SdpI"/>
    <property type="match status" value="1"/>
</dbReference>
<accession>A0A9D7AJ38</accession>
<evidence type="ECO:0000313" key="6">
    <source>
        <dbReference type="Proteomes" id="UP001296969"/>
    </source>
</evidence>
<dbReference type="InterPro" id="IPR026272">
    <property type="entry name" value="SdpI"/>
</dbReference>
<dbReference type="InterPro" id="IPR012867">
    <property type="entry name" value="DUF1648"/>
</dbReference>
<evidence type="ECO:0000313" key="3">
    <source>
        <dbReference type="EMBL" id="MBK5073358.1"/>
    </source>
</evidence>
<dbReference type="Proteomes" id="UP000807542">
    <property type="component" value="Unassembled WGS sequence"/>
</dbReference>
<dbReference type="RefSeq" id="WP_228398239.1">
    <property type="nucleotide sequence ID" value="NZ_JADRCP010000002.1"/>
</dbReference>
<feature type="transmembrane region" description="Helical" evidence="1">
    <location>
        <begin position="185"/>
        <end position="206"/>
    </location>
</feature>
<evidence type="ECO:0000313" key="5">
    <source>
        <dbReference type="Proteomes" id="UP000807542"/>
    </source>
</evidence>
<keyword evidence="1" id="KW-0472">Membrane</keyword>
<dbReference type="Pfam" id="PF07853">
    <property type="entry name" value="DUF1648"/>
    <property type="match status" value="1"/>
</dbReference>
<evidence type="ECO:0000259" key="2">
    <source>
        <dbReference type="Pfam" id="PF07853"/>
    </source>
</evidence>
<evidence type="ECO:0000256" key="1">
    <source>
        <dbReference type="SAM" id="Phobius"/>
    </source>
</evidence>
<evidence type="ECO:0000313" key="4">
    <source>
        <dbReference type="EMBL" id="MBK5176911.1"/>
    </source>
</evidence>
<feature type="transmembrane region" description="Helical" evidence="1">
    <location>
        <begin position="114"/>
        <end position="134"/>
    </location>
</feature>
<feature type="transmembrane region" description="Helical" evidence="1">
    <location>
        <begin position="84"/>
        <end position="108"/>
    </location>
</feature>
<comment type="caution">
    <text evidence="4">The sequence shown here is derived from an EMBL/GenBank/DDBJ whole genome shotgun (WGS) entry which is preliminary data.</text>
</comment>